<sequence>MLLVDQALLQQAILLGWTSELPIIVKMNDLPKEKQPHSADPDF</sequence>
<dbReference type="EMBL" id="CP000733">
    <property type="protein sequence ID" value="ABS78016.1"/>
    <property type="molecule type" value="Genomic_DNA"/>
</dbReference>
<evidence type="ECO:0000313" key="2">
    <source>
        <dbReference type="Proteomes" id="UP000008555"/>
    </source>
</evidence>
<dbReference type="Proteomes" id="UP000008555">
    <property type="component" value="Chromosome"/>
</dbReference>
<accession>A9KDV1</accession>
<organism evidence="1 2">
    <name type="scientific">Coxiella burnetii (strain Dugway 5J108-111)</name>
    <dbReference type="NCBI Taxonomy" id="434922"/>
    <lineage>
        <taxon>Bacteria</taxon>
        <taxon>Pseudomonadati</taxon>
        <taxon>Pseudomonadota</taxon>
        <taxon>Gammaproteobacteria</taxon>
        <taxon>Legionellales</taxon>
        <taxon>Coxiellaceae</taxon>
        <taxon>Coxiella</taxon>
    </lineage>
</organism>
<proteinExistence type="predicted"/>
<protein>
    <submittedName>
        <fullName evidence="1">Uncharacterized protein</fullName>
    </submittedName>
</protein>
<dbReference type="RefSeq" id="WP_010957788.1">
    <property type="nucleotide sequence ID" value="NC_009727.1"/>
</dbReference>
<dbReference type="KEGG" id="cbd:CBUD_0781"/>
<dbReference type="AlphaFoldDB" id="A9KDV1"/>
<reference evidence="1 2" key="1">
    <citation type="journal article" date="2009" name="Infect. Immun.">
        <title>Comparative genomics reveal extensive transposon-mediated genomic plasticity and diversity among potential effector proteins within the genus Coxiella.</title>
        <authorList>
            <person name="Beare P.A."/>
            <person name="Unsworth N."/>
            <person name="Andoh M."/>
            <person name="Voth D.E."/>
            <person name="Omsland A."/>
            <person name="Gilk S.D."/>
            <person name="Williams K.P."/>
            <person name="Sobral B.W."/>
            <person name="Kupko J.J.III."/>
            <person name="Porcella S.F."/>
            <person name="Samuel J.E."/>
            <person name="Heinzen R.A."/>
        </authorList>
    </citation>
    <scope>NUCLEOTIDE SEQUENCE [LARGE SCALE GENOMIC DNA]</scope>
    <source>
        <strain evidence="1 2">Dugway 5J108-111</strain>
    </source>
</reference>
<gene>
    <name evidence="1" type="ordered locus">CBUD_0781</name>
</gene>
<dbReference type="HOGENOM" id="CLU_3232423_0_0_6"/>
<name>A9KDV1_COXBN</name>
<evidence type="ECO:0000313" key="1">
    <source>
        <dbReference type="EMBL" id="ABS78016.1"/>
    </source>
</evidence>